<evidence type="ECO:0000313" key="1">
    <source>
        <dbReference type="EMBL" id="MEG3438559.1"/>
    </source>
</evidence>
<gene>
    <name evidence="1" type="ORF">V0288_15615</name>
</gene>
<evidence type="ECO:0000313" key="2">
    <source>
        <dbReference type="Proteomes" id="UP001328733"/>
    </source>
</evidence>
<accession>A0AAW9QU08</accession>
<name>A0AAW9QU08_9CHRO</name>
<comment type="caution">
    <text evidence="1">The sequence shown here is derived from an EMBL/GenBank/DDBJ whole genome shotgun (WGS) entry which is preliminary data.</text>
</comment>
<sequence length="114" mass="12986">MSLLVYNEKTKKLETKLGWQEIFEPFAGYKATLAIIKYVVDRVNSTGNLSQDDGENIKKIIEEGRKQKVDEMEIEMSRDVVTGLDVNGIEGIDVTFGSKGKTKYVIKVKYKYDN</sequence>
<proteinExistence type="predicted"/>
<dbReference type="EMBL" id="JBAFSM010000031">
    <property type="protein sequence ID" value="MEG3438559.1"/>
    <property type="molecule type" value="Genomic_DNA"/>
</dbReference>
<protein>
    <submittedName>
        <fullName evidence="1">Uncharacterized protein</fullName>
    </submittedName>
</protein>
<organism evidence="1 2">
    <name type="scientific">Pannus brasiliensis CCIBt3594</name>
    <dbReference type="NCBI Taxonomy" id="1427578"/>
    <lineage>
        <taxon>Bacteria</taxon>
        <taxon>Bacillati</taxon>
        <taxon>Cyanobacteriota</taxon>
        <taxon>Cyanophyceae</taxon>
        <taxon>Oscillatoriophycideae</taxon>
        <taxon>Chroococcales</taxon>
        <taxon>Microcystaceae</taxon>
        <taxon>Pannus</taxon>
    </lineage>
</organism>
<keyword evidence="2" id="KW-1185">Reference proteome</keyword>
<dbReference type="AlphaFoldDB" id="A0AAW9QU08"/>
<reference evidence="1 2" key="1">
    <citation type="submission" date="2024-01" db="EMBL/GenBank/DDBJ databases">
        <title>Genomic insights into the taxonomy and metabolism of the cyanobacterium Pannus brasiliensis CCIBt3594.</title>
        <authorList>
            <person name="Machado M."/>
            <person name="Botero N.B."/>
            <person name="Andreote A.P.D."/>
            <person name="Feitosa A.M.T."/>
            <person name="Popin R."/>
            <person name="Sivonen K."/>
            <person name="Fiore M.F."/>
        </authorList>
    </citation>
    <scope>NUCLEOTIDE SEQUENCE [LARGE SCALE GENOMIC DNA]</scope>
    <source>
        <strain evidence="1 2">CCIBt3594</strain>
    </source>
</reference>
<dbReference type="Proteomes" id="UP001328733">
    <property type="component" value="Unassembled WGS sequence"/>
</dbReference>
<dbReference type="RefSeq" id="WP_332866040.1">
    <property type="nucleotide sequence ID" value="NZ_JBAFSM010000031.1"/>
</dbReference>